<reference evidence="4" key="3">
    <citation type="submission" date="2020-03" db="EMBL/GenBank/DDBJ databases">
        <title>Sequencing and Assembly of Multiple Reported Metal-Biooxidizing Members of the Extremely Thermoacidophilic Archaeal Family Sulfolobaceae.</title>
        <authorList>
            <person name="Counts J.A."/>
            <person name="Kelly R.M."/>
        </authorList>
    </citation>
    <scope>NUCLEOTIDE SEQUENCE [LARGE SCALE GENOMIC DNA]</scope>
    <source>
        <strain evidence="4">HO1-1</strain>
    </source>
</reference>
<dbReference type="EMBL" id="CP029287">
    <property type="protein sequence ID" value="AWS00089.1"/>
    <property type="molecule type" value="Genomic_DNA"/>
</dbReference>
<evidence type="ECO:0000256" key="1">
    <source>
        <dbReference type="ARBA" id="ARBA00006962"/>
    </source>
</evidence>
<dbReference type="OrthoDB" id="17804at2157"/>
<dbReference type="Proteomes" id="UP000247586">
    <property type="component" value="Chromosome"/>
</dbReference>
<evidence type="ECO:0000313" key="4">
    <source>
        <dbReference type="Proteomes" id="UP000247586"/>
    </source>
</evidence>
<dbReference type="AlphaFoldDB" id="A0A2U9IVN5"/>
<comment type="similarity">
    <text evidence="1">Belongs to the glycosyltransferase 28 family.</text>
</comment>
<reference evidence="3 4" key="1">
    <citation type="submission" date="2018-05" db="EMBL/GenBank/DDBJ databases">
        <title>Complete Genome Sequences of Extremely Thermoacidophilic, Metal-Mobilizing Type-Strain Members of the Archaeal Family Sulfolobaceae: Acidianus brierleyi DSM-1651T, Acidianus sulfidivorans DSM-18786T, Metallosphaera hakonensis DSM-7519T, and Metallosphaera prunae DSM-10039T.</title>
        <authorList>
            <person name="Counts J.A."/>
            <person name="Kelly R.M."/>
        </authorList>
    </citation>
    <scope>NUCLEOTIDE SEQUENCE [LARGE SCALE GENOMIC DNA]</scope>
    <source>
        <strain evidence="3 4">HO1-1</strain>
    </source>
</reference>
<dbReference type="STRING" id="1293036.GCA_001315825_03111"/>
<dbReference type="Gene3D" id="3.40.50.2000">
    <property type="entry name" value="Glycogen Phosphorylase B"/>
    <property type="match status" value="2"/>
</dbReference>
<sequence>MKRLLVIASGGGHTGFARAVAEYMPFKVDFVIPEGDLNSRNLLSPYAEKIYEVSKPREPTGSNLSTIPKASRAISQSFSLPKYDITLATGSNHSLFPSFAQWTKGSTIFTLESQDRIVTKGKAVSILSHFSKGVFLHWEEQRSLYRNGIVVGPVLQKRKYDPKNEGYVLVTAGTEGFRSLFDKVLEIGLNNVVIQTGKVDPQIYVRKGVKAFSFDPDIERLIAGANVVITHQGKTAMESAVLYGKPTVIVFNKDLTRAATYEDVRRYSTIIGAYFLDDPSTWGNEELAKFLENPYKPKSHQPGTEKLVKVIMNYLE</sequence>
<dbReference type="PANTHER" id="PTHR21015">
    <property type="entry name" value="UDP-N-ACETYLGLUCOSAMINE--N-ACETYLMURAMYL-(PENTAPEPTIDE) PYROPHOSPHORYL-UNDECAPRENOL N-ACETYLGLUCOSAMINE TRANSFERASE 1"/>
    <property type="match status" value="1"/>
</dbReference>
<evidence type="ECO:0000313" key="3">
    <source>
        <dbReference type="EMBL" id="AWS00089.1"/>
    </source>
</evidence>
<keyword evidence="4" id="KW-1185">Reference proteome</keyword>
<reference evidence="4" key="2">
    <citation type="submission" date="2020-03" db="EMBL/GenBank/DDBJ databases">
        <title>Complete Genome Sequences of Extremely Thermoacidophilic, Metal-Mobilizing Type-Strain Members of the Archaeal Family Sulfolobaceae: Acidianus brierleyi DSM-1651T, Acidianus sulfidivorans DSM-18786T, Metallosphaera hakonensis DSM-7519T, and Metallosphaera prunae DSM-10039T.</title>
        <authorList>
            <person name="Counts J.A."/>
            <person name="Kelly R.M."/>
        </authorList>
    </citation>
    <scope>NUCLEOTIDE SEQUENCE [LARGE SCALE GENOMIC DNA]</scope>
    <source>
        <strain evidence="4">HO1-1</strain>
    </source>
</reference>
<dbReference type="PANTHER" id="PTHR21015:SF22">
    <property type="entry name" value="GLYCOSYLTRANSFERASE"/>
    <property type="match status" value="1"/>
</dbReference>
<evidence type="ECO:0000259" key="2">
    <source>
        <dbReference type="Pfam" id="PF04101"/>
    </source>
</evidence>
<protein>
    <submittedName>
        <fullName evidence="3">Polysaccharide biosynthesis protein</fullName>
    </submittedName>
</protein>
<proteinExistence type="inferred from homology"/>
<dbReference type="KEGG" id="mhk:DFR87_10800"/>
<dbReference type="GeneID" id="36835836"/>
<feature type="domain" description="Glycosyl transferase family 28 C-terminal" evidence="2">
    <location>
        <begin position="168"/>
        <end position="255"/>
    </location>
</feature>
<accession>A0A2U9IVN5</accession>
<name>A0A2U9IVN5_9CREN</name>
<dbReference type="Pfam" id="PF04101">
    <property type="entry name" value="Glyco_tran_28_C"/>
    <property type="match status" value="1"/>
</dbReference>
<dbReference type="InterPro" id="IPR007235">
    <property type="entry name" value="Glyco_trans_28_C"/>
</dbReference>
<dbReference type="SUPFAM" id="SSF53756">
    <property type="entry name" value="UDP-Glycosyltransferase/glycogen phosphorylase"/>
    <property type="match status" value="1"/>
</dbReference>
<dbReference type="RefSeq" id="WP_110369518.1">
    <property type="nucleotide sequence ID" value="NZ_CP029287.2"/>
</dbReference>
<organism evidence="3 4">
    <name type="scientific">Metallosphaera hakonensis JCM 8857 = DSM 7519</name>
    <dbReference type="NCBI Taxonomy" id="1293036"/>
    <lineage>
        <taxon>Archaea</taxon>
        <taxon>Thermoproteota</taxon>
        <taxon>Thermoprotei</taxon>
        <taxon>Sulfolobales</taxon>
        <taxon>Sulfolobaceae</taxon>
        <taxon>Metallosphaera</taxon>
    </lineage>
</organism>
<gene>
    <name evidence="3" type="ORF">DFR87_10800</name>
</gene>
<dbReference type="GO" id="GO:0016758">
    <property type="term" value="F:hexosyltransferase activity"/>
    <property type="evidence" value="ECO:0007669"/>
    <property type="project" value="InterPro"/>
</dbReference>